<evidence type="ECO:0000313" key="1">
    <source>
        <dbReference type="EMBL" id="CUT05780.1"/>
    </source>
</evidence>
<dbReference type="AlphaFoldDB" id="A0A916LL59"/>
<dbReference type="EMBL" id="CZVV01000187">
    <property type="protein sequence ID" value="CUT05780.1"/>
    <property type="molecule type" value="Genomic_DNA"/>
</dbReference>
<dbReference type="Proteomes" id="UP000243105">
    <property type="component" value="Unassembled WGS sequence"/>
</dbReference>
<proteinExistence type="predicted"/>
<gene>
    <name evidence="1" type="ORF">JGI25_01649</name>
</gene>
<organism evidence="1 2">
    <name type="scientific">Kryptobacter tengchongensis</name>
    <dbReference type="NCBI Taxonomy" id="1643429"/>
    <lineage>
        <taxon>Bacteria</taxon>
        <taxon>Pseudomonadati</taxon>
        <taxon>Candidatus Kryptoniota</taxon>
        <taxon>Candidatus Kryptobacter</taxon>
    </lineage>
</organism>
<accession>A0A916LL59</accession>
<reference evidence="1 2" key="1">
    <citation type="submission" date="2015-11" db="EMBL/GenBank/DDBJ databases">
        <authorList>
            <person name="Varghese N."/>
        </authorList>
    </citation>
    <scope>NUCLEOTIDE SEQUENCE [LARGE SCALE GENOMIC DNA]</scope>
    <source>
        <strain evidence="1 2">JGI-25</strain>
    </source>
</reference>
<dbReference type="RefSeq" id="WP_159420901.1">
    <property type="nucleotide sequence ID" value="NZ_CZVV01000187.1"/>
</dbReference>
<feature type="non-terminal residue" evidence="1">
    <location>
        <position position="1"/>
    </location>
</feature>
<comment type="caution">
    <text evidence="1">The sequence shown here is derived from an EMBL/GenBank/DDBJ whole genome shotgun (WGS) entry which is preliminary data.</text>
</comment>
<evidence type="ECO:0000313" key="2">
    <source>
        <dbReference type="Proteomes" id="UP000243105"/>
    </source>
</evidence>
<name>A0A916LL59_KRYT1</name>
<sequence>LYFLGEVSKQTLDFELVNLPIADFNFEHSVKYLPVKVENSVGDVVVRLSRQGKELASEFKFVLYNPHFVFQLLIQQTYMSKSFQV</sequence>
<protein>
    <submittedName>
        <fullName evidence="1">Uncharacterized protein</fullName>
    </submittedName>
</protein>